<feature type="active site" description="Nucleophile" evidence="5">
    <location>
        <position position="18"/>
    </location>
</feature>
<dbReference type="GO" id="GO:0004725">
    <property type="term" value="F:protein tyrosine phosphatase activity"/>
    <property type="evidence" value="ECO:0007669"/>
    <property type="project" value="UniProtKB-EC"/>
</dbReference>
<feature type="active site" description="Proton donor" evidence="5">
    <location>
        <position position="132"/>
    </location>
</feature>
<dbReference type="Proteomes" id="UP000595198">
    <property type="component" value="Chromosome"/>
</dbReference>
<dbReference type="PANTHER" id="PTHR11717">
    <property type="entry name" value="LOW MOLECULAR WEIGHT PROTEIN TYROSINE PHOSPHATASE"/>
    <property type="match status" value="1"/>
</dbReference>
<dbReference type="AlphaFoldDB" id="A0AAW9SY21"/>
<dbReference type="EMBL" id="CP065628">
    <property type="protein sequence ID" value="QPR32181.1"/>
    <property type="molecule type" value="Genomic_DNA"/>
</dbReference>
<keyword evidence="11" id="KW-1185">Reference proteome</keyword>
<evidence type="ECO:0000256" key="2">
    <source>
        <dbReference type="ARBA" id="ARBA00013064"/>
    </source>
</evidence>
<dbReference type="SUPFAM" id="SSF52788">
    <property type="entry name" value="Phosphotyrosine protein phosphatases I"/>
    <property type="match status" value="1"/>
</dbReference>
<evidence type="ECO:0000256" key="5">
    <source>
        <dbReference type="PIRSR" id="PIRSR617867-1"/>
    </source>
</evidence>
<evidence type="ECO:0000313" key="7">
    <source>
        <dbReference type="EMBL" id="MEO3716746.1"/>
    </source>
</evidence>
<dbReference type="SMART" id="SM00226">
    <property type="entry name" value="LMWPc"/>
    <property type="match status" value="1"/>
</dbReference>
<reference evidence="10 11" key="1">
    <citation type="submission" date="2020-12" db="EMBL/GenBank/DDBJ databases">
        <title>FDA dAtabase for Regulatory Grade micrObial Sequences (FDA-ARGOS): Supporting development and validation of Infectious Disease Dx tests.</title>
        <authorList>
            <person name="Sproer C."/>
            <person name="Gronow S."/>
            <person name="Severitt S."/>
            <person name="Schroder I."/>
            <person name="Tallon L."/>
            <person name="Sadzewicz L."/>
            <person name="Zhao X."/>
            <person name="Boylan J."/>
            <person name="Ott S."/>
            <person name="Bowen H."/>
            <person name="Vavikolanu K."/>
            <person name="Mehta A."/>
            <person name="Aluvathingal J."/>
            <person name="Nadendla S."/>
            <person name="Lowell S."/>
            <person name="Myers T."/>
            <person name="Yan Y."/>
            <person name="Sichtig H."/>
        </authorList>
    </citation>
    <scope>NUCLEOTIDE SEQUENCE [LARGE SCALE GENOMIC DNA]</scope>
    <source>
        <strain evidence="8 10">FDAARGOS_938</strain>
        <strain evidence="9 11">FDAARGOS_991</strain>
    </source>
</reference>
<reference evidence="7" key="3">
    <citation type="submission" date="2024-05" db="EMBL/GenBank/DDBJ databases">
        <authorList>
            <person name="Wolfe A."/>
        </authorList>
    </citation>
    <scope>NUCLEOTIDE SEQUENCE</scope>
    <source>
        <strain evidence="7">UMB1064</strain>
    </source>
</reference>
<accession>A0AAW9SY21</accession>
<evidence type="ECO:0000313" key="11">
    <source>
        <dbReference type="Proteomes" id="UP000595198"/>
    </source>
</evidence>
<evidence type="ECO:0000256" key="1">
    <source>
        <dbReference type="ARBA" id="ARBA00011063"/>
    </source>
</evidence>
<reference evidence="7" key="2">
    <citation type="submission" date="2023-05" db="EMBL/GenBank/DDBJ databases">
        <authorList>
            <person name="Du J."/>
        </authorList>
    </citation>
    <scope>NUCLEOTIDE SEQUENCE</scope>
    <source>
        <strain evidence="7">UMB1064</strain>
    </source>
</reference>
<proteinExistence type="inferred from homology"/>
<dbReference type="InterPro" id="IPR023485">
    <property type="entry name" value="Ptyr_pPase"/>
</dbReference>
<evidence type="ECO:0000256" key="3">
    <source>
        <dbReference type="ARBA" id="ARBA00022801"/>
    </source>
</evidence>
<feature type="active site" evidence="5">
    <location>
        <position position="24"/>
    </location>
</feature>
<keyword evidence="3 7" id="KW-0378">Hydrolase</keyword>
<organism evidence="7 12">
    <name type="scientific">Corynebacterium amycolatum</name>
    <dbReference type="NCBI Taxonomy" id="43765"/>
    <lineage>
        <taxon>Bacteria</taxon>
        <taxon>Bacillati</taxon>
        <taxon>Actinomycetota</taxon>
        <taxon>Actinomycetes</taxon>
        <taxon>Mycobacteriales</taxon>
        <taxon>Corynebacteriaceae</taxon>
        <taxon>Corynebacterium</taxon>
    </lineage>
</organism>
<protein>
    <recommendedName>
        <fullName evidence="2">protein-tyrosine-phosphatase</fullName>
        <ecNumber evidence="2">3.1.3.48</ecNumber>
    </recommendedName>
</protein>
<dbReference type="CDD" id="cd16343">
    <property type="entry name" value="LMWPTP"/>
    <property type="match status" value="1"/>
</dbReference>
<evidence type="ECO:0000313" key="9">
    <source>
        <dbReference type="EMBL" id="QQB83987.1"/>
    </source>
</evidence>
<feature type="domain" description="Phosphotyrosine protein phosphatase I" evidence="6">
    <location>
        <begin position="12"/>
        <end position="158"/>
    </location>
</feature>
<dbReference type="Pfam" id="PF01451">
    <property type="entry name" value="LMWPc"/>
    <property type="match status" value="1"/>
</dbReference>
<evidence type="ECO:0000256" key="4">
    <source>
        <dbReference type="ARBA" id="ARBA00022912"/>
    </source>
</evidence>
<evidence type="ECO:0000313" key="10">
    <source>
        <dbReference type="Proteomes" id="UP000594774"/>
    </source>
</evidence>
<dbReference type="InterPro" id="IPR017867">
    <property type="entry name" value="Tyr_phospatase_low_mol_wt"/>
</dbReference>
<evidence type="ECO:0000259" key="6">
    <source>
        <dbReference type="SMART" id="SM00226"/>
    </source>
</evidence>
<dbReference type="EMBL" id="JASOOY020000011">
    <property type="protein sequence ID" value="MEO3716746.1"/>
    <property type="molecule type" value="Genomic_DNA"/>
</dbReference>
<dbReference type="InterPro" id="IPR036196">
    <property type="entry name" value="Ptyr_pPase_sf"/>
</dbReference>
<name>A0AAW9SY21_CORAY</name>
<dbReference type="Proteomes" id="UP000594774">
    <property type="component" value="Chromosome"/>
</dbReference>
<evidence type="ECO:0000313" key="12">
    <source>
        <dbReference type="Proteomes" id="UP001223646"/>
    </source>
</evidence>
<comment type="similarity">
    <text evidence="1">Belongs to the low molecular weight phosphotyrosine protein phosphatase family.</text>
</comment>
<dbReference type="PANTHER" id="PTHR11717:SF7">
    <property type="entry name" value="LOW MOLECULAR WEIGHT PHOSPHOTYROSINE PROTEIN PHOSPHATASE"/>
    <property type="match status" value="1"/>
</dbReference>
<dbReference type="Proteomes" id="UP001223646">
    <property type="component" value="Unassembled WGS sequence"/>
</dbReference>
<keyword evidence="4" id="KW-0904">Protein phosphatase</keyword>
<dbReference type="InterPro" id="IPR050438">
    <property type="entry name" value="LMW_PTPase"/>
</dbReference>
<dbReference type="EC" id="3.1.3.48" evidence="2"/>
<evidence type="ECO:0000313" key="8">
    <source>
        <dbReference type="EMBL" id="QPR32181.1"/>
    </source>
</evidence>
<dbReference type="PRINTS" id="PR00719">
    <property type="entry name" value="LMWPTPASE"/>
</dbReference>
<gene>
    <name evidence="8" type="ORF">I6G95_11280</name>
    <name evidence="9" type="ORF">I6H48_11820</name>
    <name evidence="7" type="ORF">QP460_003990</name>
</gene>
<dbReference type="EMBL" id="CP066023">
    <property type="protein sequence ID" value="QQB83987.1"/>
    <property type="molecule type" value="Genomic_DNA"/>
</dbReference>
<sequence length="169" mass="18205">MLMNSSHRTESVYVVFVCSGNICRSPMAEIIVRDAVEANALADDVLLASCGIGGWHVGEPADERAQAELDNAGYDPNHTAAQLGDEHMDATLFIAMDESHINGLLRAGVPKEKIRLLRSFDPASPKGAVVADPYYGGPEGFVRTRNEIEAATPGIIAWLRETLALASER</sequence>
<dbReference type="Gene3D" id="3.40.50.2300">
    <property type="match status" value="1"/>
</dbReference>